<dbReference type="OrthoDB" id="8026672at2759"/>
<dbReference type="Proteomes" id="UP001652661">
    <property type="component" value="Chromosome 3R"/>
</dbReference>
<dbReference type="AlphaFoldDB" id="A0A6P4JSA5"/>
<proteinExistence type="predicted"/>
<evidence type="ECO:0000313" key="2">
    <source>
        <dbReference type="Proteomes" id="UP001652661"/>
    </source>
</evidence>
<keyword evidence="1" id="KW-0732">Signal</keyword>
<name>A0A6P4JSA5_DROKI</name>
<reference evidence="3" key="1">
    <citation type="submission" date="2025-08" db="UniProtKB">
        <authorList>
            <consortium name="RefSeq"/>
        </authorList>
    </citation>
    <scope>IDENTIFICATION</scope>
    <source>
        <strain evidence="3">14028-0561.14</strain>
        <tissue evidence="3">Whole fly</tissue>
    </source>
</reference>
<accession>A0A6P4JSA5</accession>
<protein>
    <submittedName>
        <fullName evidence="3">Uncharacterized protein</fullName>
    </submittedName>
</protein>
<evidence type="ECO:0000313" key="3">
    <source>
        <dbReference type="RefSeq" id="XP_017037584.1"/>
    </source>
</evidence>
<evidence type="ECO:0000256" key="1">
    <source>
        <dbReference type="SAM" id="SignalP"/>
    </source>
</evidence>
<gene>
    <name evidence="3" type="primary">LOC108085476</name>
</gene>
<sequence length="206" mass="23416">MSLSLSVWIVLGVFAFAQGNVRFHFSLDFHVKQPANSTETINKTIIVEDNKVSMVDNEVTTKSPMAQWTDQEQFNVVTLQKVIDTRRSVQQLNAELSPLTGRSNDLARRVKQSLRYVNEVDANLEHLTSFGQLVELLRKFVTLVDSLSEPSAAGGTRSLEYVLLKLTLEKYDILKQRQELGELLERAESAWQRYRSTQVVLVDNST</sequence>
<keyword evidence="2" id="KW-1185">Reference proteome</keyword>
<feature type="chain" id="PRO_5028132348" evidence="1">
    <location>
        <begin position="20"/>
        <end position="206"/>
    </location>
</feature>
<dbReference type="RefSeq" id="XP_017037584.1">
    <property type="nucleotide sequence ID" value="XM_017182095.3"/>
</dbReference>
<organism evidence="2 3">
    <name type="scientific">Drosophila kikkawai</name>
    <name type="common">Fruit fly</name>
    <dbReference type="NCBI Taxonomy" id="30033"/>
    <lineage>
        <taxon>Eukaryota</taxon>
        <taxon>Metazoa</taxon>
        <taxon>Ecdysozoa</taxon>
        <taxon>Arthropoda</taxon>
        <taxon>Hexapoda</taxon>
        <taxon>Insecta</taxon>
        <taxon>Pterygota</taxon>
        <taxon>Neoptera</taxon>
        <taxon>Endopterygota</taxon>
        <taxon>Diptera</taxon>
        <taxon>Brachycera</taxon>
        <taxon>Muscomorpha</taxon>
        <taxon>Ephydroidea</taxon>
        <taxon>Drosophilidae</taxon>
        <taxon>Drosophila</taxon>
        <taxon>Sophophora</taxon>
    </lineage>
</organism>
<feature type="signal peptide" evidence="1">
    <location>
        <begin position="1"/>
        <end position="19"/>
    </location>
</feature>
<dbReference type="GeneID" id="108085476"/>